<reference evidence="3 4" key="1">
    <citation type="journal article" date="2016" name="Front. Microbiol.">
        <title>Genomic Resource of Rice Seed Associated Bacteria.</title>
        <authorList>
            <person name="Midha S."/>
            <person name="Bansal K."/>
            <person name="Sharma S."/>
            <person name="Kumar N."/>
            <person name="Patil P.P."/>
            <person name="Chaudhry V."/>
            <person name="Patil P.B."/>
        </authorList>
    </citation>
    <scope>NUCLEOTIDE SEQUENCE [LARGE SCALE GENOMIC DNA]</scope>
    <source>
        <strain evidence="3 4">RSA3</strain>
    </source>
</reference>
<gene>
    <name evidence="3" type="ORF">RSA3_02700</name>
</gene>
<sequence>MDADHGSELERLRARAYGPNADIEGDPAAVARLRELEDRERMRTAPLEAETEADPDDGTDPPQADPEPQEAEPAPRRPLLRSRRRVWVAAVAVAGVVALTSAATAAGVSVTAVDRTAGIAQTDTLTADPDAQLGSAGYLGFDPEQTRGFADYYGLTVFSGVSQIDSEGNQAECLIALDTSEVREADSPRSAPRGIRVGGCGAGPFPASVEFIVTSSFPEPFRARYPVGTAMQFVLDDGNVGVFSADG</sequence>
<evidence type="ECO:0000256" key="2">
    <source>
        <dbReference type="SAM" id="Phobius"/>
    </source>
</evidence>
<dbReference type="RefSeq" id="WP_058613189.1">
    <property type="nucleotide sequence ID" value="NZ_LDRV01000015.1"/>
</dbReference>
<evidence type="ECO:0000313" key="4">
    <source>
        <dbReference type="Proteomes" id="UP000072189"/>
    </source>
</evidence>
<accession>A0A147FBD8</accession>
<feature type="transmembrane region" description="Helical" evidence="2">
    <location>
        <begin position="86"/>
        <end position="108"/>
    </location>
</feature>
<dbReference type="AlphaFoldDB" id="A0A147FBD8"/>
<name>A0A147FBD8_MICTE</name>
<comment type="caution">
    <text evidence="3">The sequence shown here is derived from an EMBL/GenBank/DDBJ whole genome shotgun (WGS) entry which is preliminary data.</text>
</comment>
<evidence type="ECO:0000313" key="3">
    <source>
        <dbReference type="EMBL" id="KTS13834.1"/>
    </source>
</evidence>
<keyword evidence="2" id="KW-0812">Transmembrane</keyword>
<feature type="compositionally biased region" description="Acidic residues" evidence="1">
    <location>
        <begin position="49"/>
        <end position="59"/>
    </location>
</feature>
<keyword evidence="2" id="KW-1133">Transmembrane helix</keyword>
<evidence type="ECO:0000256" key="1">
    <source>
        <dbReference type="SAM" id="MobiDB-lite"/>
    </source>
</evidence>
<feature type="compositionally biased region" description="Basic and acidic residues" evidence="1">
    <location>
        <begin position="32"/>
        <end position="43"/>
    </location>
</feature>
<protein>
    <submittedName>
        <fullName evidence="3">Uncharacterized protein</fullName>
    </submittedName>
</protein>
<dbReference type="PATRIC" id="fig|2033.7.peg.821"/>
<feature type="region of interest" description="Disordered" evidence="1">
    <location>
        <begin position="1"/>
        <end position="78"/>
    </location>
</feature>
<dbReference type="Proteomes" id="UP000072189">
    <property type="component" value="Unassembled WGS sequence"/>
</dbReference>
<keyword evidence="2" id="KW-0472">Membrane</keyword>
<proteinExistence type="predicted"/>
<organism evidence="3 4">
    <name type="scientific">Microbacterium testaceum</name>
    <name type="common">Aureobacterium testaceum</name>
    <name type="synonym">Brevibacterium testaceum</name>
    <dbReference type="NCBI Taxonomy" id="2033"/>
    <lineage>
        <taxon>Bacteria</taxon>
        <taxon>Bacillati</taxon>
        <taxon>Actinomycetota</taxon>
        <taxon>Actinomycetes</taxon>
        <taxon>Micrococcales</taxon>
        <taxon>Microbacteriaceae</taxon>
        <taxon>Microbacterium</taxon>
    </lineage>
</organism>
<feature type="compositionally biased region" description="Basic and acidic residues" evidence="1">
    <location>
        <begin position="1"/>
        <end position="13"/>
    </location>
</feature>
<dbReference type="EMBL" id="LDRV01000015">
    <property type="protein sequence ID" value="KTS13834.1"/>
    <property type="molecule type" value="Genomic_DNA"/>
</dbReference>